<evidence type="ECO:0000256" key="8">
    <source>
        <dbReference type="SAM" id="MobiDB-lite"/>
    </source>
</evidence>
<feature type="transmembrane region" description="Helical" evidence="9">
    <location>
        <begin position="114"/>
        <end position="139"/>
    </location>
</feature>
<dbReference type="Proteomes" id="UP000568696">
    <property type="component" value="Unassembled WGS sequence"/>
</dbReference>
<comment type="subcellular location">
    <subcellularLocation>
        <location evidence="1">Cell membrane</location>
        <topology evidence="1">Multi-pass membrane protein</topology>
    </subcellularLocation>
</comment>
<name>A0A7X8MV76_9CORY</name>
<evidence type="ECO:0000256" key="2">
    <source>
        <dbReference type="ARBA" id="ARBA00009773"/>
    </source>
</evidence>
<evidence type="ECO:0000256" key="3">
    <source>
        <dbReference type="ARBA" id="ARBA00022448"/>
    </source>
</evidence>
<evidence type="ECO:0000256" key="5">
    <source>
        <dbReference type="ARBA" id="ARBA00022692"/>
    </source>
</evidence>
<feature type="transmembrane region" description="Helical" evidence="9">
    <location>
        <begin position="355"/>
        <end position="388"/>
    </location>
</feature>
<protein>
    <submittedName>
        <fullName evidence="10">AI-2E family transporter</fullName>
    </submittedName>
</protein>
<gene>
    <name evidence="10" type="ORF">GX356_04500</name>
</gene>
<evidence type="ECO:0000256" key="4">
    <source>
        <dbReference type="ARBA" id="ARBA00022475"/>
    </source>
</evidence>
<dbReference type="GO" id="GO:0055085">
    <property type="term" value="P:transmembrane transport"/>
    <property type="evidence" value="ECO:0007669"/>
    <property type="project" value="TreeGrafter"/>
</dbReference>
<evidence type="ECO:0000256" key="9">
    <source>
        <dbReference type="SAM" id="Phobius"/>
    </source>
</evidence>
<dbReference type="InterPro" id="IPR002549">
    <property type="entry name" value="AI-2E-like"/>
</dbReference>
<keyword evidence="6 9" id="KW-1133">Transmembrane helix</keyword>
<feature type="compositionally biased region" description="Acidic residues" evidence="8">
    <location>
        <begin position="447"/>
        <end position="456"/>
    </location>
</feature>
<feature type="region of interest" description="Disordered" evidence="8">
    <location>
        <begin position="437"/>
        <end position="478"/>
    </location>
</feature>
<accession>A0A7X8MV76</accession>
<feature type="transmembrane region" description="Helical" evidence="9">
    <location>
        <begin position="59"/>
        <end position="77"/>
    </location>
</feature>
<dbReference type="PANTHER" id="PTHR21716">
    <property type="entry name" value="TRANSMEMBRANE PROTEIN"/>
    <property type="match status" value="1"/>
</dbReference>
<dbReference type="GO" id="GO:0005886">
    <property type="term" value="C:plasma membrane"/>
    <property type="evidence" value="ECO:0007669"/>
    <property type="project" value="UniProtKB-SubCell"/>
</dbReference>
<keyword evidence="7 9" id="KW-0472">Membrane</keyword>
<comment type="caution">
    <text evidence="10">The sequence shown here is derived from an EMBL/GenBank/DDBJ whole genome shotgun (WGS) entry which is preliminary data.</text>
</comment>
<evidence type="ECO:0000256" key="6">
    <source>
        <dbReference type="ARBA" id="ARBA00022989"/>
    </source>
</evidence>
<proteinExistence type="inferred from homology"/>
<evidence type="ECO:0000313" key="11">
    <source>
        <dbReference type="Proteomes" id="UP000568696"/>
    </source>
</evidence>
<feature type="transmembrane region" description="Helical" evidence="9">
    <location>
        <begin position="305"/>
        <end position="334"/>
    </location>
</feature>
<feature type="transmembrane region" description="Helical" evidence="9">
    <location>
        <begin position="194"/>
        <end position="223"/>
    </location>
</feature>
<dbReference type="PANTHER" id="PTHR21716:SF53">
    <property type="entry name" value="PERMEASE PERM-RELATED"/>
    <property type="match status" value="1"/>
</dbReference>
<comment type="similarity">
    <text evidence="2">Belongs to the autoinducer-2 exporter (AI-2E) (TC 2.A.86) family.</text>
</comment>
<keyword evidence="5 9" id="KW-0812">Transmembrane</keyword>
<keyword evidence="4" id="KW-1003">Cell membrane</keyword>
<evidence type="ECO:0000313" key="10">
    <source>
        <dbReference type="EMBL" id="NLP38968.1"/>
    </source>
</evidence>
<dbReference type="AlphaFoldDB" id="A0A7X8MV76"/>
<feature type="compositionally biased region" description="Basic and acidic residues" evidence="8">
    <location>
        <begin position="457"/>
        <end position="468"/>
    </location>
</feature>
<feature type="transmembrane region" description="Helical" evidence="9">
    <location>
        <begin position="83"/>
        <end position="102"/>
    </location>
</feature>
<reference evidence="10 11" key="1">
    <citation type="journal article" date="2020" name="Biotechnol. Biofuels">
        <title>New insights from the biogas microbiome by comprehensive genome-resolved metagenomics of nearly 1600 species originating from multiple anaerobic digesters.</title>
        <authorList>
            <person name="Campanaro S."/>
            <person name="Treu L."/>
            <person name="Rodriguez-R L.M."/>
            <person name="Kovalovszki A."/>
            <person name="Ziels R.M."/>
            <person name="Maus I."/>
            <person name="Zhu X."/>
            <person name="Kougias P.G."/>
            <person name="Basile A."/>
            <person name="Luo G."/>
            <person name="Schluter A."/>
            <person name="Konstantinidis K.T."/>
            <person name="Angelidaki I."/>
        </authorList>
    </citation>
    <scope>NUCLEOTIDE SEQUENCE [LARGE SCALE GENOMIC DNA]</scope>
    <source>
        <strain evidence="10">AS23ysBPME_344</strain>
    </source>
</reference>
<dbReference type="Pfam" id="PF01594">
    <property type="entry name" value="AI-2E_transport"/>
    <property type="match status" value="1"/>
</dbReference>
<keyword evidence="3" id="KW-0813">Transport</keyword>
<dbReference type="EMBL" id="JAAYSN010000110">
    <property type="protein sequence ID" value="NLP38968.1"/>
    <property type="molecule type" value="Genomic_DNA"/>
</dbReference>
<sequence length="478" mass="51272">MSTPIDPQKPGPGGTDTRDLTEMVSDYAELSDNPLDANTPNDAPEVTDRAVFIGRDGRWAAGWALRFIIFVVAAFILGRILGFVWAGLLPILLALLVCTVLWPPVKFLRDKLRFPAALATVVTLVGFFAIFGGIFAAMAPIVRDQGAALVKQAQDGLNQLSDWVQGPPLNVDTSQFDQVLNDITGFLQERSSQIASGVFTGLGAATSIVVTTVVMLVLTFFFLKDGDRFLPWMRGFTGSNAGWHLTEVMTRSWNTLAGFIRTQAIVSLVDAVFIGIGLVLLGVPLAFVLAVITFFAGFIPIVGAFTAGALAVIIALVSNGVTNALLVLLLIIAVQQIEGNILQPVLQSKAMNLHAAVVLLSVTLGSTLFGIVGAFLAVPIAAVAAVWFRYHSELVALRAGEITIDDIEIATAKGSNLTSWEAFTAVRERLVTMTPTLGRRKNTDSDTVSEDVEGDADADKSDKPDKPRWRMVNFSDPS</sequence>
<organism evidence="10 11">
    <name type="scientific">Corynebacterium pollutisoli</name>
    <dbReference type="NCBI Taxonomy" id="1610489"/>
    <lineage>
        <taxon>Bacteria</taxon>
        <taxon>Bacillati</taxon>
        <taxon>Actinomycetota</taxon>
        <taxon>Actinomycetes</taxon>
        <taxon>Mycobacteriales</taxon>
        <taxon>Corynebacteriaceae</taxon>
        <taxon>Corynebacterium</taxon>
    </lineage>
</organism>
<evidence type="ECO:0000256" key="7">
    <source>
        <dbReference type="ARBA" id="ARBA00023136"/>
    </source>
</evidence>
<evidence type="ECO:0000256" key="1">
    <source>
        <dbReference type="ARBA" id="ARBA00004651"/>
    </source>
</evidence>
<feature type="transmembrane region" description="Helical" evidence="9">
    <location>
        <begin position="271"/>
        <end position="299"/>
    </location>
</feature>